<keyword evidence="5" id="KW-0456">Lyase</keyword>
<evidence type="ECO:0000256" key="5">
    <source>
        <dbReference type="ARBA" id="ARBA00023239"/>
    </source>
</evidence>
<feature type="transmembrane region" description="Helical" evidence="7">
    <location>
        <begin position="6"/>
        <end position="31"/>
    </location>
</feature>
<proteinExistence type="predicted"/>
<evidence type="ECO:0000256" key="4">
    <source>
        <dbReference type="ARBA" id="ARBA00023136"/>
    </source>
</evidence>
<dbReference type="PANTHER" id="PTHR30518">
    <property type="entry name" value="ENDOLYTIC MUREIN TRANSGLYCOSYLASE"/>
    <property type="match status" value="1"/>
</dbReference>
<dbReference type="AlphaFoldDB" id="A0A1D3TQQ0"/>
<evidence type="ECO:0000256" key="6">
    <source>
        <dbReference type="ARBA" id="ARBA00023316"/>
    </source>
</evidence>
<evidence type="ECO:0000256" key="1">
    <source>
        <dbReference type="ARBA" id="ARBA00022475"/>
    </source>
</evidence>
<reference evidence="8 9" key="1">
    <citation type="submission" date="2016-09" db="EMBL/GenBank/DDBJ databases">
        <authorList>
            <person name="Capua I."/>
            <person name="De Benedictis P."/>
            <person name="Joannis T."/>
            <person name="Lombin L.H."/>
            <person name="Cattoli G."/>
        </authorList>
    </citation>
    <scope>NUCLEOTIDE SEQUENCE [LARGE SCALE GENOMIC DNA]</scope>
    <source>
        <strain evidence="8 9">GluBS11</strain>
    </source>
</reference>
<keyword evidence="9" id="KW-1185">Reference proteome</keyword>
<accession>A0A1D3TQQ0</accession>
<sequence length="133" mass="14204">MSVKKVVNAVLSISFHIIISALVIIGIFVCAKEAYSFGTAIFSDRGVEEAPGTDVNITVAEGASTISIGRMLQEKGLVEDFKLFYVQAKVSKYSGKIKPGDYTLNTSMSAEKMLSVMSGEIPEEITDEGGTAD</sequence>
<protein>
    <submittedName>
        <fullName evidence="8">UPF0755 protein</fullName>
    </submittedName>
</protein>
<dbReference type="PANTHER" id="PTHR30518:SF2">
    <property type="entry name" value="ENDOLYTIC MUREIN TRANSGLYCOSYLASE"/>
    <property type="match status" value="1"/>
</dbReference>
<evidence type="ECO:0000313" key="8">
    <source>
        <dbReference type="EMBL" id="SCP95956.1"/>
    </source>
</evidence>
<dbReference type="Pfam" id="PF02618">
    <property type="entry name" value="YceG"/>
    <property type="match status" value="1"/>
</dbReference>
<keyword evidence="4 7" id="KW-0472">Membrane</keyword>
<keyword evidence="1" id="KW-1003">Cell membrane</keyword>
<keyword evidence="2 7" id="KW-0812">Transmembrane</keyword>
<evidence type="ECO:0000256" key="3">
    <source>
        <dbReference type="ARBA" id="ARBA00022989"/>
    </source>
</evidence>
<evidence type="ECO:0000313" key="9">
    <source>
        <dbReference type="Proteomes" id="UP000199315"/>
    </source>
</evidence>
<gene>
    <name evidence="8" type="ORF">SAMN05421730_100373</name>
</gene>
<dbReference type="Gene3D" id="3.30.1490.480">
    <property type="entry name" value="Endolytic murein transglycosylase"/>
    <property type="match status" value="1"/>
</dbReference>
<dbReference type="GO" id="GO:0016829">
    <property type="term" value="F:lyase activity"/>
    <property type="evidence" value="ECO:0007669"/>
    <property type="project" value="UniProtKB-KW"/>
</dbReference>
<keyword evidence="6" id="KW-0961">Cell wall biogenesis/degradation</keyword>
<dbReference type="InterPro" id="IPR003770">
    <property type="entry name" value="MLTG-like"/>
</dbReference>
<dbReference type="STRING" id="1619234.SAMN05421730_100373"/>
<keyword evidence="3 7" id="KW-1133">Transmembrane helix</keyword>
<evidence type="ECO:0000256" key="2">
    <source>
        <dbReference type="ARBA" id="ARBA00022692"/>
    </source>
</evidence>
<dbReference type="OrthoDB" id="9810667at2"/>
<dbReference type="Proteomes" id="UP000199315">
    <property type="component" value="Unassembled WGS sequence"/>
</dbReference>
<organism evidence="8 9">
    <name type="scientific">Anaerobium acetethylicum</name>
    <dbReference type="NCBI Taxonomy" id="1619234"/>
    <lineage>
        <taxon>Bacteria</taxon>
        <taxon>Bacillati</taxon>
        <taxon>Bacillota</taxon>
        <taxon>Clostridia</taxon>
        <taxon>Lachnospirales</taxon>
        <taxon>Lachnospiraceae</taxon>
        <taxon>Anaerobium</taxon>
    </lineage>
</organism>
<dbReference type="GO" id="GO:0071555">
    <property type="term" value="P:cell wall organization"/>
    <property type="evidence" value="ECO:0007669"/>
    <property type="project" value="UniProtKB-KW"/>
</dbReference>
<evidence type="ECO:0000256" key="7">
    <source>
        <dbReference type="SAM" id="Phobius"/>
    </source>
</evidence>
<dbReference type="RefSeq" id="WP_091230745.1">
    <property type="nucleotide sequence ID" value="NZ_FMKA01000003.1"/>
</dbReference>
<name>A0A1D3TQQ0_9FIRM</name>
<dbReference type="EMBL" id="FMKA01000003">
    <property type="protein sequence ID" value="SCP95956.1"/>
    <property type="molecule type" value="Genomic_DNA"/>
</dbReference>